<evidence type="ECO:0000313" key="5">
    <source>
        <dbReference type="EMBL" id="PNS18343.1"/>
    </source>
</evidence>
<name>A0A2K1QTX9_9PEZI</name>
<evidence type="ECO:0000256" key="3">
    <source>
        <dbReference type="SAM" id="MobiDB-lite"/>
    </source>
</evidence>
<dbReference type="InterPro" id="IPR039294">
    <property type="entry name" value="EIF1AD"/>
</dbReference>
<evidence type="ECO:0000259" key="4">
    <source>
        <dbReference type="Pfam" id="PF01176"/>
    </source>
</evidence>
<dbReference type="InterPro" id="IPR012340">
    <property type="entry name" value="NA-bd_OB-fold"/>
</dbReference>
<dbReference type="InterPro" id="IPR001253">
    <property type="entry name" value="TIF_eIF-1A"/>
</dbReference>
<dbReference type="SMART" id="SM00652">
    <property type="entry name" value="eIF1a"/>
    <property type="match status" value="1"/>
</dbReference>
<keyword evidence="6" id="KW-1185">Reference proteome</keyword>
<accession>A0A2K1QTX9</accession>
<protein>
    <recommendedName>
        <fullName evidence="4">S1-like domain-containing protein</fullName>
    </recommendedName>
</protein>
<dbReference type="GO" id="GO:0003723">
    <property type="term" value="F:RNA binding"/>
    <property type="evidence" value="ECO:0007669"/>
    <property type="project" value="UniProtKB-KW"/>
</dbReference>
<dbReference type="InterPro" id="IPR006196">
    <property type="entry name" value="RNA-binding_domain_S1_IF1"/>
</dbReference>
<sequence>MPKPRRNVHAVAEETLTPPDALEPAQHICRVKTAAGNNLYHVELPDSEPLLVELAQRFRSTIWVKRGTYVLVDTSTLADRENKIAGEIINIVREEKRWMKMPYWPADFKATRRGYEEDSDDDESTVGKLPPSDSDDEG</sequence>
<proteinExistence type="inferred from homology"/>
<dbReference type="InParanoid" id="A0A2K1QTX9"/>
<dbReference type="GO" id="GO:0003743">
    <property type="term" value="F:translation initiation factor activity"/>
    <property type="evidence" value="ECO:0007669"/>
    <property type="project" value="InterPro"/>
</dbReference>
<dbReference type="Pfam" id="PF01176">
    <property type="entry name" value="eIF-1a"/>
    <property type="match status" value="1"/>
</dbReference>
<dbReference type="EMBL" id="NKHZ01000041">
    <property type="protein sequence ID" value="PNS18343.1"/>
    <property type="molecule type" value="Genomic_DNA"/>
</dbReference>
<dbReference type="AlphaFoldDB" id="A0A2K1QTX9"/>
<dbReference type="STRING" id="2082308.A0A2K1QTX9"/>
<feature type="region of interest" description="Disordered" evidence="3">
    <location>
        <begin position="113"/>
        <end position="138"/>
    </location>
</feature>
<evidence type="ECO:0000313" key="6">
    <source>
        <dbReference type="Proteomes" id="UP000243797"/>
    </source>
</evidence>
<dbReference type="OrthoDB" id="1738325at2759"/>
<dbReference type="Proteomes" id="UP000243797">
    <property type="component" value="Unassembled WGS sequence"/>
</dbReference>
<dbReference type="PANTHER" id="PTHR21641">
    <property type="entry name" value="TRANSLATION INITIATION FACTOR-RELATED"/>
    <property type="match status" value="1"/>
</dbReference>
<comment type="caution">
    <text evidence="5">The sequence shown here is derived from an EMBL/GenBank/DDBJ whole genome shotgun (WGS) entry which is preliminary data.</text>
</comment>
<feature type="domain" description="S1-like" evidence="4">
    <location>
        <begin position="26"/>
        <end position="91"/>
    </location>
</feature>
<dbReference type="GO" id="GO:0005634">
    <property type="term" value="C:nucleus"/>
    <property type="evidence" value="ECO:0007669"/>
    <property type="project" value="TreeGrafter"/>
</dbReference>
<organism evidence="5 6">
    <name type="scientific">Sphaceloma murrayae</name>
    <dbReference type="NCBI Taxonomy" id="2082308"/>
    <lineage>
        <taxon>Eukaryota</taxon>
        <taxon>Fungi</taxon>
        <taxon>Dikarya</taxon>
        <taxon>Ascomycota</taxon>
        <taxon>Pezizomycotina</taxon>
        <taxon>Dothideomycetes</taxon>
        <taxon>Dothideomycetidae</taxon>
        <taxon>Myriangiales</taxon>
        <taxon>Elsinoaceae</taxon>
        <taxon>Sphaceloma</taxon>
    </lineage>
</organism>
<evidence type="ECO:0000256" key="1">
    <source>
        <dbReference type="ARBA" id="ARBA00007340"/>
    </source>
</evidence>
<evidence type="ECO:0000256" key="2">
    <source>
        <dbReference type="ARBA" id="ARBA00022884"/>
    </source>
</evidence>
<dbReference type="SUPFAM" id="SSF50249">
    <property type="entry name" value="Nucleic acid-binding proteins"/>
    <property type="match status" value="1"/>
</dbReference>
<comment type="similarity">
    <text evidence="1">Belongs to the EIF1AD family.</text>
</comment>
<keyword evidence="2" id="KW-0694">RNA-binding</keyword>
<dbReference type="PANTHER" id="PTHR21641:SF0">
    <property type="entry name" value="RNA-BINDING PROTEIN EIF1AD-RELATED"/>
    <property type="match status" value="1"/>
</dbReference>
<dbReference type="Gene3D" id="2.40.50.140">
    <property type="entry name" value="Nucleic acid-binding proteins"/>
    <property type="match status" value="1"/>
</dbReference>
<reference evidence="5 6" key="1">
    <citation type="submission" date="2017-06" db="EMBL/GenBank/DDBJ databases">
        <title>Draft genome sequence of a variant of Elsinoe murrayae.</title>
        <authorList>
            <person name="Cheng Q."/>
        </authorList>
    </citation>
    <scope>NUCLEOTIDE SEQUENCE [LARGE SCALE GENOMIC DNA]</scope>
    <source>
        <strain evidence="5 6">CQ-2017a</strain>
    </source>
</reference>
<gene>
    <name evidence="5" type="ORF">CAC42_6160</name>
</gene>